<proteinExistence type="predicted"/>
<evidence type="ECO:0000313" key="6">
    <source>
        <dbReference type="Proteomes" id="UP000243217"/>
    </source>
</evidence>
<keyword evidence="6" id="KW-1185">Reference proteome</keyword>
<feature type="region of interest" description="Disordered" evidence="3">
    <location>
        <begin position="170"/>
        <end position="189"/>
    </location>
</feature>
<dbReference type="AlphaFoldDB" id="A0A1W0A9J7"/>
<evidence type="ECO:0000313" key="5">
    <source>
        <dbReference type="EMBL" id="OQS06956.1"/>
    </source>
</evidence>
<sequence>MFKFGQHIEASTVREPTRKVHVTLDKATKLPVADVSFFGGKSDPYVKIILSDQIWQSPVIMKTVNPSWGSVTCEMPLTISEFERSHFLKIEIWDFDSVSKDDLMGTVEIDLTDEAMVNKKEYDIVPSAEFANHKDAKIYLDIVVEPPSTSYKLEVWENERWSRTHRTWSKDHLDENSDRPPWSAGDSLGGKTFKDALPEILPGYKPEGAWVFQPMPGTENGWLYAHSFSGPWHQEKSMTHCVRARQWTNMYHDKPDYEF</sequence>
<keyword evidence="1" id="KW-0479">Metal-binding</keyword>
<evidence type="ECO:0000256" key="2">
    <source>
        <dbReference type="ARBA" id="ARBA00022837"/>
    </source>
</evidence>
<feature type="domain" description="C2" evidence="4">
    <location>
        <begin position="1"/>
        <end position="124"/>
    </location>
</feature>
<organism evidence="5 6">
    <name type="scientific">Thraustotheca clavata</name>
    <dbReference type="NCBI Taxonomy" id="74557"/>
    <lineage>
        <taxon>Eukaryota</taxon>
        <taxon>Sar</taxon>
        <taxon>Stramenopiles</taxon>
        <taxon>Oomycota</taxon>
        <taxon>Saprolegniomycetes</taxon>
        <taxon>Saprolegniales</taxon>
        <taxon>Achlyaceae</taxon>
        <taxon>Thraustotheca</taxon>
    </lineage>
</organism>
<dbReference type="OrthoDB" id="270970at2759"/>
<protein>
    <submittedName>
        <fullName evidence="5">C2 domain-containing protein</fullName>
    </submittedName>
</protein>
<name>A0A1W0A9J7_9STRA</name>
<dbReference type="EMBL" id="JNBS01000289">
    <property type="protein sequence ID" value="OQS06956.1"/>
    <property type="molecule type" value="Genomic_DNA"/>
</dbReference>
<comment type="caution">
    <text evidence="5">The sequence shown here is derived from an EMBL/GenBank/DDBJ whole genome shotgun (WGS) entry which is preliminary data.</text>
</comment>
<keyword evidence="2" id="KW-0106">Calcium</keyword>
<dbReference type="InterPro" id="IPR035892">
    <property type="entry name" value="C2_domain_sf"/>
</dbReference>
<dbReference type="PROSITE" id="PS50004">
    <property type="entry name" value="C2"/>
    <property type="match status" value="1"/>
</dbReference>
<dbReference type="InterPro" id="IPR006614">
    <property type="entry name" value="Peroxin/Ferlin"/>
</dbReference>
<evidence type="ECO:0000256" key="1">
    <source>
        <dbReference type="ARBA" id="ARBA00022723"/>
    </source>
</evidence>
<evidence type="ECO:0000259" key="4">
    <source>
        <dbReference type="PROSITE" id="PS50004"/>
    </source>
</evidence>
<dbReference type="GO" id="GO:0016020">
    <property type="term" value="C:membrane"/>
    <property type="evidence" value="ECO:0007669"/>
    <property type="project" value="InterPro"/>
</dbReference>
<dbReference type="InterPro" id="IPR000008">
    <property type="entry name" value="C2_dom"/>
</dbReference>
<dbReference type="SMART" id="SM00694">
    <property type="entry name" value="DysFC"/>
    <property type="match status" value="1"/>
</dbReference>
<dbReference type="PANTHER" id="PTHR45911:SF7">
    <property type="entry name" value="C2 DOMAIN-CONTAINING PROTEIN"/>
    <property type="match status" value="1"/>
</dbReference>
<dbReference type="SUPFAM" id="SSF49562">
    <property type="entry name" value="C2 domain (Calcium/lipid-binding domain, CaLB)"/>
    <property type="match status" value="1"/>
</dbReference>
<dbReference type="STRING" id="74557.A0A1W0A9J7"/>
<dbReference type="Pfam" id="PF00168">
    <property type="entry name" value="C2"/>
    <property type="match status" value="1"/>
</dbReference>
<evidence type="ECO:0000256" key="3">
    <source>
        <dbReference type="SAM" id="MobiDB-lite"/>
    </source>
</evidence>
<dbReference type="PANTHER" id="PTHR45911">
    <property type="entry name" value="C2 DOMAIN-CONTAINING PROTEIN"/>
    <property type="match status" value="1"/>
</dbReference>
<dbReference type="GO" id="GO:0046872">
    <property type="term" value="F:metal ion binding"/>
    <property type="evidence" value="ECO:0007669"/>
    <property type="project" value="UniProtKB-KW"/>
</dbReference>
<dbReference type="Gene3D" id="2.60.40.150">
    <property type="entry name" value="C2 domain"/>
    <property type="match status" value="1"/>
</dbReference>
<accession>A0A1W0A9J7</accession>
<dbReference type="Proteomes" id="UP000243217">
    <property type="component" value="Unassembled WGS sequence"/>
</dbReference>
<dbReference type="SMART" id="SM00239">
    <property type="entry name" value="C2"/>
    <property type="match status" value="1"/>
</dbReference>
<dbReference type="CDD" id="cd00030">
    <property type="entry name" value="C2"/>
    <property type="match status" value="1"/>
</dbReference>
<gene>
    <name evidence="5" type="ORF">THRCLA_01030</name>
</gene>
<reference evidence="5 6" key="1">
    <citation type="journal article" date="2014" name="Genome Biol. Evol.">
        <title>The secreted proteins of Achlya hypogyna and Thraustotheca clavata identify the ancestral oomycete secretome and reveal gene acquisitions by horizontal gene transfer.</title>
        <authorList>
            <person name="Misner I."/>
            <person name="Blouin N."/>
            <person name="Leonard G."/>
            <person name="Richards T.A."/>
            <person name="Lane C.E."/>
        </authorList>
    </citation>
    <scope>NUCLEOTIDE SEQUENCE [LARGE SCALE GENOMIC DNA]</scope>
    <source>
        <strain evidence="5 6">ATCC 34112</strain>
    </source>
</reference>